<proteinExistence type="predicted"/>
<reference evidence="1" key="1">
    <citation type="submission" date="2020-06" db="EMBL/GenBank/DDBJ databases">
        <title>Unique genomic features of the anaerobic methanotrophic archaea.</title>
        <authorList>
            <person name="Chadwick G.L."/>
            <person name="Skennerton C.T."/>
            <person name="Laso-Perez R."/>
            <person name="Leu A.O."/>
            <person name="Speth D.R."/>
            <person name="Yu H."/>
            <person name="Morgan-Lang C."/>
            <person name="Hatzenpichler R."/>
            <person name="Goudeau D."/>
            <person name="Malmstrom R."/>
            <person name="Brazelton W.J."/>
            <person name="Woyke T."/>
            <person name="Hallam S.J."/>
            <person name="Tyson G.W."/>
            <person name="Wegener G."/>
            <person name="Boetius A."/>
            <person name="Orphan V."/>
        </authorList>
    </citation>
    <scope>NUCLEOTIDE SEQUENCE</scope>
</reference>
<protein>
    <submittedName>
        <fullName evidence="1">Uncharacterized protein</fullName>
    </submittedName>
</protein>
<evidence type="ECO:0000313" key="1">
    <source>
        <dbReference type="EMBL" id="QNO41471.1"/>
    </source>
</evidence>
<dbReference type="AlphaFoldDB" id="A0A7G9Y0D7"/>
<gene>
    <name evidence="1" type="ORF">PPGKDJHO_00002</name>
</gene>
<sequence length="71" mass="8177">MNNHNPHNHNEQRPDERPFAYILKRALLPQEDESIDTAQHMSAIPVYQITIEHGSIWLGQECVASTLSARR</sequence>
<dbReference type="EMBL" id="MT630645">
    <property type="protein sequence ID" value="QNO41471.1"/>
    <property type="molecule type" value="Genomic_DNA"/>
</dbReference>
<organism evidence="1">
    <name type="scientific">Candidatus Methanogaster sp. ANME-2c ERB4</name>
    <dbReference type="NCBI Taxonomy" id="2759911"/>
    <lineage>
        <taxon>Archaea</taxon>
        <taxon>Methanobacteriati</taxon>
        <taxon>Methanobacteriota</taxon>
        <taxon>Stenosarchaea group</taxon>
        <taxon>Methanomicrobia</taxon>
        <taxon>Methanosarcinales</taxon>
        <taxon>ANME-2 cluster</taxon>
        <taxon>Candidatus Methanogasteraceae</taxon>
        <taxon>Candidatus Methanogaster</taxon>
    </lineage>
</organism>
<name>A0A7G9Y0D7_9EURY</name>
<accession>A0A7G9Y0D7</accession>